<feature type="transmembrane region" description="Helical" evidence="1">
    <location>
        <begin position="20"/>
        <end position="40"/>
    </location>
</feature>
<protein>
    <submittedName>
        <fullName evidence="2">Uncharacterized protein</fullName>
    </submittedName>
</protein>
<keyword evidence="3" id="KW-1185">Reference proteome</keyword>
<dbReference type="AlphaFoldDB" id="A0AAD5HAZ3"/>
<dbReference type="EMBL" id="MU620958">
    <property type="protein sequence ID" value="KAI8576269.1"/>
    <property type="molecule type" value="Genomic_DNA"/>
</dbReference>
<gene>
    <name evidence="2" type="ORF">K450DRAFT_257483</name>
</gene>
<organism evidence="2 3">
    <name type="scientific">Umbelopsis ramanniana AG</name>
    <dbReference type="NCBI Taxonomy" id="1314678"/>
    <lineage>
        <taxon>Eukaryota</taxon>
        <taxon>Fungi</taxon>
        <taxon>Fungi incertae sedis</taxon>
        <taxon>Mucoromycota</taxon>
        <taxon>Mucoromycotina</taxon>
        <taxon>Umbelopsidomycetes</taxon>
        <taxon>Umbelopsidales</taxon>
        <taxon>Umbelopsidaceae</taxon>
        <taxon>Umbelopsis</taxon>
    </lineage>
</organism>
<evidence type="ECO:0000313" key="3">
    <source>
        <dbReference type="Proteomes" id="UP001206595"/>
    </source>
</evidence>
<dbReference type="RefSeq" id="XP_051441273.1">
    <property type="nucleotide sequence ID" value="XM_051591673.1"/>
</dbReference>
<dbReference type="GeneID" id="75917016"/>
<evidence type="ECO:0000256" key="1">
    <source>
        <dbReference type="SAM" id="Phobius"/>
    </source>
</evidence>
<proteinExistence type="predicted"/>
<evidence type="ECO:0000313" key="2">
    <source>
        <dbReference type="EMBL" id="KAI8576269.1"/>
    </source>
</evidence>
<reference evidence="2" key="1">
    <citation type="submission" date="2021-06" db="EMBL/GenBank/DDBJ databases">
        <authorList>
            <consortium name="DOE Joint Genome Institute"/>
            <person name="Mondo S.J."/>
            <person name="Amses K.R."/>
            <person name="Simmons D.R."/>
            <person name="Longcore J.E."/>
            <person name="Seto K."/>
            <person name="Alves G.H."/>
            <person name="Bonds A.E."/>
            <person name="Quandt C.A."/>
            <person name="Davis W.J."/>
            <person name="Chang Y."/>
            <person name="Letcher P.M."/>
            <person name="Powell M.J."/>
            <person name="Kuo A."/>
            <person name="Labutti K."/>
            <person name="Pangilinan J."/>
            <person name="Andreopoulos W."/>
            <person name="Tritt A."/>
            <person name="Riley R."/>
            <person name="Hundley H."/>
            <person name="Johnson J."/>
            <person name="Lipzen A."/>
            <person name="Barry K."/>
            <person name="Berbee M.L."/>
            <person name="Buchler N.E."/>
            <person name="Grigoriev I.V."/>
            <person name="Spatafora J.W."/>
            <person name="Stajich J.E."/>
            <person name="James T.Y."/>
        </authorList>
    </citation>
    <scope>NUCLEOTIDE SEQUENCE</scope>
    <source>
        <strain evidence="2">AG</strain>
    </source>
</reference>
<accession>A0AAD5HAZ3</accession>
<dbReference type="Proteomes" id="UP001206595">
    <property type="component" value="Unassembled WGS sequence"/>
</dbReference>
<keyword evidence="1" id="KW-0472">Membrane</keyword>
<name>A0AAD5HAZ3_UMBRA</name>
<keyword evidence="1" id="KW-1133">Transmembrane helix</keyword>
<comment type="caution">
    <text evidence="2">The sequence shown here is derived from an EMBL/GenBank/DDBJ whole genome shotgun (WGS) entry which is preliminary data.</text>
</comment>
<sequence length="64" mass="7510">MPIFVNLYLFAICGKENGCFYYVYPLVGISNSFPVGFFFFPFHLNAMWSRNSYLCDIIVVRTEH</sequence>
<keyword evidence="1" id="KW-0812">Transmembrane</keyword>
<reference evidence="2" key="2">
    <citation type="journal article" date="2022" name="Proc. Natl. Acad. Sci. U.S.A.">
        <title>Diploid-dominant life cycles characterize the early evolution of Fungi.</title>
        <authorList>
            <person name="Amses K.R."/>
            <person name="Simmons D.R."/>
            <person name="Longcore J.E."/>
            <person name="Mondo S.J."/>
            <person name="Seto K."/>
            <person name="Jeronimo G.H."/>
            <person name="Bonds A.E."/>
            <person name="Quandt C.A."/>
            <person name="Davis W.J."/>
            <person name="Chang Y."/>
            <person name="Federici B.A."/>
            <person name="Kuo A."/>
            <person name="LaButti K."/>
            <person name="Pangilinan J."/>
            <person name="Andreopoulos W."/>
            <person name="Tritt A."/>
            <person name="Riley R."/>
            <person name="Hundley H."/>
            <person name="Johnson J."/>
            <person name="Lipzen A."/>
            <person name="Barry K."/>
            <person name="Lang B.F."/>
            <person name="Cuomo C.A."/>
            <person name="Buchler N.E."/>
            <person name="Grigoriev I.V."/>
            <person name="Spatafora J.W."/>
            <person name="Stajich J.E."/>
            <person name="James T.Y."/>
        </authorList>
    </citation>
    <scope>NUCLEOTIDE SEQUENCE</scope>
    <source>
        <strain evidence="2">AG</strain>
    </source>
</reference>